<proteinExistence type="predicted"/>
<accession>A0ACD3AGU8</accession>
<reference evidence="1 2" key="1">
    <citation type="journal article" date="2019" name="Nat. Ecol. Evol.">
        <title>Megaphylogeny resolves global patterns of mushroom evolution.</title>
        <authorList>
            <person name="Varga T."/>
            <person name="Krizsan K."/>
            <person name="Foldi C."/>
            <person name="Dima B."/>
            <person name="Sanchez-Garcia M."/>
            <person name="Sanchez-Ramirez S."/>
            <person name="Szollosi G.J."/>
            <person name="Szarkandi J.G."/>
            <person name="Papp V."/>
            <person name="Albert L."/>
            <person name="Andreopoulos W."/>
            <person name="Angelini C."/>
            <person name="Antonin V."/>
            <person name="Barry K.W."/>
            <person name="Bougher N.L."/>
            <person name="Buchanan P."/>
            <person name="Buyck B."/>
            <person name="Bense V."/>
            <person name="Catcheside P."/>
            <person name="Chovatia M."/>
            <person name="Cooper J."/>
            <person name="Damon W."/>
            <person name="Desjardin D."/>
            <person name="Finy P."/>
            <person name="Geml J."/>
            <person name="Haridas S."/>
            <person name="Hughes K."/>
            <person name="Justo A."/>
            <person name="Karasinski D."/>
            <person name="Kautmanova I."/>
            <person name="Kiss B."/>
            <person name="Kocsube S."/>
            <person name="Kotiranta H."/>
            <person name="LaButti K.M."/>
            <person name="Lechner B.E."/>
            <person name="Liimatainen K."/>
            <person name="Lipzen A."/>
            <person name="Lukacs Z."/>
            <person name="Mihaltcheva S."/>
            <person name="Morgado L.N."/>
            <person name="Niskanen T."/>
            <person name="Noordeloos M.E."/>
            <person name="Ohm R.A."/>
            <person name="Ortiz-Santana B."/>
            <person name="Ovrebo C."/>
            <person name="Racz N."/>
            <person name="Riley R."/>
            <person name="Savchenko A."/>
            <person name="Shiryaev A."/>
            <person name="Soop K."/>
            <person name="Spirin V."/>
            <person name="Szebenyi C."/>
            <person name="Tomsovsky M."/>
            <person name="Tulloss R.E."/>
            <person name="Uehling J."/>
            <person name="Grigoriev I.V."/>
            <person name="Vagvolgyi C."/>
            <person name="Papp T."/>
            <person name="Martin F.M."/>
            <person name="Miettinen O."/>
            <person name="Hibbett D.S."/>
            <person name="Nagy L.G."/>
        </authorList>
    </citation>
    <scope>NUCLEOTIDE SEQUENCE [LARGE SCALE GENOMIC DNA]</scope>
    <source>
        <strain evidence="1 2">NL-1719</strain>
    </source>
</reference>
<name>A0ACD3AGU8_9AGAR</name>
<protein>
    <submittedName>
        <fullName evidence="1">Uncharacterized protein</fullName>
    </submittedName>
</protein>
<sequence>MEIDSVLTSSRVPFTANQPVTFTPCDLYPCSQACSGFNRACASCSTSVSVDTQAFEKAQRLHVVRESLRATYDHFLHAARSRVIDDTVEVASKAPGPQRRVVGFRDGILLGPPPSSADWGYGWEHNATNRPLQLCHLQCQLSWNQDKYYLIFHPILTTTPFIPLSGSLPIPPGSSITLLPFGTPAYFLARYTGPISALTAQFDEAFRGRGLGSWHSHFRGKEQNASNGNLSEYIIAWISVENKQGEDKGITIIYPTELSLSFISSSVRPPLHDLPVLPIQLQPSPEACQSVPTSPTHTTNVFPPAPCLTSSRPSLPSSPTVDSVRAFRSLTLSKGKHIRGVASEVGGYVDAIARERERERERLKREREGALSGSPKLSRAASTTSTPSYPQSHSQDPTVGPPPPGIPPAPPPLSAHIAGTGSSVPTNTLLATHQSFYPSPPQMVTPTLAANPTSPVVFSPSLPQAMQVESSEPSVKAATPPSEQPKAAVYSETTYDPFGNIESGWDQAPQGFDMDMDFGMDMNMGFNMANLSAGGEGGGNFNDHTGSLNFEDAFTDDDFNFFDRPSSKAIISPMPVPQPSLSPTKGNPLALNIPLMFPDISNPLSGLLPTGQPSPWAVSALGDPFTPRFGEQGDRIPPELLPPSPGDTPRSHSVPPTPTVHLDLESLDIKSTPQSSNFDPIPFSSYHRLADGKYTIGKFALPSPPSERDDAMLSVSSPTPSNGWRLQYDAATDPRIGVVRRLIGVKRKFPHEHLPRNSSKLSPWVHEIAEWEPTRNDDEGEDSEAESDEDELQEPDTPIVSRPTTPPPSYLPLGPSLIHTHFQHTHLLSLSSPLRLAGASIVSSHMATVAPIPSVPTPVSPAAALGAASEKSKSLEAAAFMVAQEVVENYVWASAWRAGALSSKRTVDPWLSDAKVISHLFGLVPGLEGPLDLKSLFCLEDLSSNPKSIQVMDMPSLAVGKGDAVIQVLPAALRFWEKLGLGPRGGPKDFTAFVLFEDEGEERRNQVASWLSNFAVAYQEKHFGVLTPGRGNTCPVDGLVPMRFDPSFRKVLAHFVSNIPRPDISLVFFIVTPATAMTLGSHQLRIPMVTLARLAPNKVSYSFTPYAPLDVADKDTFLHIGYQISPCDKWIIAASIDQRGEAHDLGVWLTQTSGDGDPDGDVSQEAYVVNKVWEFAAQFSSKAGVEWRMVIARLGVIPELELEAWRTLLDSKVTHSPDSRPLHVTLVCADPDAPWAFLTAKPMPMPTPKQPSVPGRSLSSSVSKSAGQGVFTDISSLTYAIFPTTRSPISVPSSPLDPSLSIPYICEPVSSSPSPSPSPSMDPISPSQSKFGIPELFTSPILPHATSVLVRVPCSPSPMAITMLHIHLLETFHTPTASHSSASRDESQLHSDLTRNYYELSVLSRSRWGLNTNPILPFHLGAVEAMRVALDRDRVASSMEL</sequence>
<dbReference type="EMBL" id="ML208456">
    <property type="protein sequence ID" value="TFK64911.1"/>
    <property type="molecule type" value="Genomic_DNA"/>
</dbReference>
<evidence type="ECO:0000313" key="2">
    <source>
        <dbReference type="Proteomes" id="UP000308600"/>
    </source>
</evidence>
<dbReference type="Proteomes" id="UP000308600">
    <property type="component" value="Unassembled WGS sequence"/>
</dbReference>
<gene>
    <name evidence="1" type="ORF">BDN72DRAFT_825113</name>
</gene>
<organism evidence="1 2">
    <name type="scientific">Pluteus cervinus</name>
    <dbReference type="NCBI Taxonomy" id="181527"/>
    <lineage>
        <taxon>Eukaryota</taxon>
        <taxon>Fungi</taxon>
        <taxon>Dikarya</taxon>
        <taxon>Basidiomycota</taxon>
        <taxon>Agaricomycotina</taxon>
        <taxon>Agaricomycetes</taxon>
        <taxon>Agaricomycetidae</taxon>
        <taxon>Agaricales</taxon>
        <taxon>Pluteineae</taxon>
        <taxon>Pluteaceae</taxon>
        <taxon>Pluteus</taxon>
    </lineage>
</organism>
<evidence type="ECO:0000313" key="1">
    <source>
        <dbReference type="EMBL" id="TFK64911.1"/>
    </source>
</evidence>
<keyword evidence="2" id="KW-1185">Reference proteome</keyword>